<accession>A0A9P9E1Z6</accession>
<dbReference type="InterPro" id="IPR008758">
    <property type="entry name" value="Peptidase_S28"/>
</dbReference>
<feature type="signal peptide" evidence="6">
    <location>
        <begin position="1"/>
        <end position="21"/>
    </location>
</feature>
<evidence type="ECO:0000256" key="6">
    <source>
        <dbReference type="SAM" id="SignalP"/>
    </source>
</evidence>
<dbReference type="GO" id="GO:0006508">
    <property type="term" value="P:proteolysis"/>
    <property type="evidence" value="ECO:0007669"/>
    <property type="project" value="UniProtKB-KW"/>
</dbReference>
<dbReference type="AlphaFoldDB" id="A0A9P9E1Z6"/>
<comment type="similarity">
    <text evidence="1">Belongs to the peptidase S28 family.</text>
</comment>
<reference evidence="7" key="1">
    <citation type="journal article" date="2021" name="Nat. Commun.">
        <title>Genetic determinants of endophytism in the Arabidopsis root mycobiome.</title>
        <authorList>
            <person name="Mesny F."/>
            <person name="Miyauchi S."/>
            <person name="Thiergart T."/>
            <person name="Pickel B."/>
            <person name="Atanasova L."/>
            <person name="Karlsson M."/>
            <person name="Huettel B."/>
            <person name="Barry K.W."/>
            <person name="Haridas S."/>
            <person name="Chen C."/>
            <person name="Bauer D."/>
            <person name="Andreopoulos W."/>
            <person name="Pangilinan J."/>
            <person name="LaButti K."/>
            <person name="Riley R."/>
            <person name="Lipzen A."/>
            <person name="Clum A."/>
            <person name="Drula E."/>
            <person name="Henrissat B."/>
            <person name="Kohler A."/>
            <person name="Grigoriev I.V."/>
            <person name="Martin F.M."/>
            <person name="Hacquard S."/>
        </authorList>
    </citation>
    <scope>NUCLEOTIDE SEQUENCE</scope>
    <source>
        <strain evidence="7">MPI-CAGE-AT-0021</strain>
    </source>
</reference>
<dbReference type="FunFam" id="3.40.50.1820:FF:000251">
    <property type="entry name" value="Extracelular serine carboxypeptidase, putative"/>
    <property type="match status" value="1"/>
</dbReference>
<evidence type="ECO:0000313" key="7">
    <source>
        <dbReference type="EMBL" id="KAH7129955.1"/>
    </source>
</evidence>
<dbReference type="SUPFAM" id="SSF53474">
    <property type="entry name" value="alpha/beta-Hydrolases"/>
    <property type="match status" value="1"/>
</dbReference>
<evidence type="ECO:0000256" key="4">
    <source>
        <dbReference type="ARBA" id="ARBA00022801"/>
    </source>
</evidence>
<gene>
    <name evidence="7" type="ORF">B0J13DRAFT_563581</name>
</gene>
<evidence type="ECO:0000313" key="8">
    <source>
        <dbReference type="Proteomes" id="UP000717696"/>
    </source>
</evidence>
<evidence type="ECO:0000256" key="1">
    <source>
        <dbReference type="ARBA" id="ARBA00011079"/>
    </source>
</evidence>
<dbReference type="EMBL" id="JAGMUU010000020">
    <property type="protein sequence ID" value="KAH7129955.1"/>
    <property type="molecule type" value="Genomic_DNA"/>
</dbReference>
<comment type="caution">
    <text evidence="7">The sequence shown here is derived from an EMBL/GenBank/DDBJ whole genome shotgun (WGS) entry which is preliminary data.</text>
</comment>
<evidence type="ECO:0000256" key="3">
    <source>
        <dbReference type="ARBA" id="ARBA00022729"/>
    </source>
</evidence>
<dbReference type="Gene3D" id="3.40.50.1820">
    <property type="entry name" value="alpha/beta hydrolase"/>
    <property type="match status" value="2"/>
</dbReference>
<name>A0A9P9E1Z6_9HYPO</name>
<evidence type="ECO:0000256" key="5">
    <source>
        <dbReference type="ARBA" id="ARBA00023180"/>
    </source>
</evidence>
<dbReference type="Proteomes" id="UP000717696">
    <property type="component" value="Unassembled WGS sequence"/>
</dbReference>
<evidence type="ECO:0000256" key="2">
    <source>
        <dbReference type="ARBA" id="ARBA00022670"/>
    </source>
</evidence>
<dbReference type="GO" id="GO:0008239">
    <property type="term" value="F:dipeptidyl-peptidase activity"/>
    <property type="evidence" value="ECO:0007669"/>
    <property type="project" value="TreeGrafter"/>
</dbReference>
<organism evidence="7 8">
    <name type="scientific">Dactylonectria estremocensis</name>
    <dbReference type="NCBI Taxonomy" id="1079267"/>
    <lineage>
        <taxon>Eukaryota</taxon>
        <taxon>Fungi</taxon>
        <taxon>Dikarya</taxon>
        <taxon>Ascomycota</taxon>
        <taxon>Pezizomycotina</taxon>
        <taxon>Sordariomycetes</taxon>
        <taxon>Hypocreomycetidae</taxon>
        <taxon>Hypocreales</taxon>
        <taxon>Nectriaceae</taxon>
        <taxon>Dactylonectria</taxon>
    </lineage>
</organism>
<dbReference type="GO" id="GO:0070008">
    <property type="term" value="F:serine-type exopeptidase activity"/>
    <property type="evidence" value="ECO:0007669"/>
    <property type="project" value="InterPro"/>
</dbReference>
<proteinExistence type="inferred from homology"/>
<sequence length="550" mass="60712">MGLSRLLTYSVISLAASLVAGRVHRTNTEFGAFRSGPATRSVRPEGFPAAINISVPIDHFHNDSIYEPHSAGHFPLRYWFDAQHYREGGPVIVLASGETSGEDRLPFLDHGILAMLAEATGGVGVILEHRYYGDSFPVPDLSADNMRFLSTEQALADTAYFAQHVQFPGLEHLDLTAAQAPYIIYGGSYAGAFAAFVRKVYPDVFWGAIASSGVTEAIIDYWEYYEAARFFAPGDCAAATQNLTRFVDDILLGDDRDKAQLLKDVFGLGELRDDDFANAISRGITGLQSTNWDPEQDSSDFGFYCSSVSSDNVLFASTRHLAPTIKDLLAAGGHKGQAKSFTNRVLNYIGYIRSHLRTDLSTYCKGKTVEECYSSRGRNNRIDLHQGMERSWGYQTCTQWGYFQTGSGVPKDQLPLVSRLIDLEYSTIHCREGFNITTPPNVESINKLGGLNFSYPRVAFIDGAVDPWRAATPHRIGLPERASTVNEPFILIEHGVHHWDENGLPPNNTAVGLPPPSVAKAQEQEIAFVKAWLEEWAQAQGEIEDSPEEL</sequence>
<dbReference type="PANTHER" id="PTHR11010">
    <property type="entry name" value="PROTEASE S28 PRO-X CARBOXYPEPTIDASE-RELATED"/>
    <property type="match status" value="1"/>
</dbReference>
<feature type="chain" id="PRO_5040393997" evidence="6">
    <location>
        <begin position="22"/>
        <end position="550"/>
    </location>
</feature>
<keyword evidence="4" id="KW-0378">Hydrolase</keyword>
<keyword evidence="8" id="KW-1185">Reference proteome</keyword>
<protein>
    <submittedName>
        <fullName evidence="7">Peptidase S28</fullName>
    </submittedName>
</protein>
<keyword evidence="3 6" id="KW-0732">Signal</keyword>
<dbReference type="Pfam" id="PF05577">
    <property type="entry name" value="Peptidase_S28"/>
    <property type="match status" value="1"/>
</dbReference>
<dbReference type="InterPro" id="IPR029058">
    <property type="entry name" value="AB_hydrolase_fold"/>
</dbReference>
<keyword evidence="2" id="KW-0645">Protease</keyword>
<dbReference type="OrthoDB" id="1735038at2759"/>
<keyword evidence="5" id="KW-0325">Glycoprotein</keyword>
<dbReference type="PANTHER" id="PTHR11010:SF117">
    <property type="entry name" value="SERINE PROTEASE 16"/>
    <property type="match status" value="1"/>
</dbReference>